<dbReference type="Gramene" id="AUR62031403-RA">
    <property type="protein sequence ID" value="AUR62031403-RA:cds"/>
    <property type="gene ID" value="AUR62031403"/>
</dbReference>
<dbReference type="EnsemblPlants" id="AUR62031403-RA">
    <property type="protein sequence ID" value="AUR62031403-RA:cds"/>
    <property type="gene ID" value="AUR62031403"/>
</dbReference>
<feature type="region of interest" description="Disordered" evidence="1">
    <location>
        <begin position="1280"/>
        <end position="1354"/>
    </location>
</feature>
<feature type="region of interest" description="Disordered" evidence="1">
    <location>
        <begin position="814"/>
        <end position="835"/>
    </location>
</feature>
<reference evidence="2" key="2">
    <citation type="submission" date="2021-03" db="UniProtKB">
        <authorList>
            <consortium name="EnsemblPlants"/>
        </authorList>
    </citation>
    <scope>IDENTIFICATION</scope>
</reference>
<proteinExistence type="predicted"/>
<feature type="region of interest" description="Disordered" evidence="1">
    <location>
        <begin position="895"/>
        <end position="954"/>
    </location>
</feature>
<feature type="region of interest" description="Disordered" evidence="1">
    <location>
        <begin position="296"/>
        <end position="319"/>
    </location>
</feature>
<evidence type="ECO:0000256" key="1">
    <source>
        <dbReference type="SAM" id="MobiDB-lite"/>
    </source>
</evidence>
<feature type="compositionally biased region" description="Basic residues" evidence="1">
    <location>
        <begin position="1193"/>
        <end position="1207"/>
    </location>
</feature>
<evidence type="ECO:0000313" key="2">
    <source>
        <dbReference type="EnsemblPlants" id="AUR62031403-RA:cds"/>
    </source>
</evidence>
<reference evidence="2" key="1">
    <citation type="journal article" date="2017" name="Nature">
        <title>The genome of Chenopodium quinoa.</title>
        <authorList>
            <person name="Jarvis D.E."/>
            <person name="Ho Y.S."/>
            <person name="Lightfoot D.J."/>
            <person name="Schmoeckel S.M."/>
            <person name="Li B."/>
            <person name="Borm T.J.A."/>
            <person name="Ohyanagi H."/>
            <person name="Mineta K."/>
            <person name="Michell C.T."/>
            <person name="Saber N."/>
            <person name="Kharbatia N.M."/>
            <person name="Rupper R.R."/>
            <person name="Sharp A.R."/>
            <person name="Dally N."/>
            <person name="Boughton B.A."/>
            <person name="Woo Y.H."/>
            <person name="Gao G."/>
            <person name="Schijlen E.G.W.M."/>
            <person name="Guo X."/>
            <person name="Momin A.A."/>
            <person name="Negrao S."/>
            <person name="Al-Babili S."/>
            <person name="Gehring C."/>
            <person name="Roessner U."/>
            <person name="Jung C."/>
            <person name="Murphy K."/>
            <person name="Arold S.T."/>
            <person name="Gojobori T."/>
            <person name="van der Linden C.G."/>
            <person name="van Loo E.N."/>
            <person name="Jellen E.N."/>
            <person name="Maughan P.J."/>
            <person name="Tester M."/>
        </authorList>
    </citation>
    <scope>NUCLEOTIDE SEQUENCE [LARGE SCALE GENOMIC DNA]</scope>
    <source>
        <strain evidence="2">cv. PI 614886</strain>
    </source>
</reference>
<dbReference type="Proteomes" id="UP000596660">
    <property type="component" value="Unplaced"/>
</dbReference>
<protein>
    <submittedName>
        <fullName evidence="2">Uncharacterized protein</fullName>
    </submittedName>
</protein>
<feature type="compositionally biased region" description="Basic residues" evidence="1">
    <location>
        <begin position="1096"/>
        <end position="1106"/>
    </location>
</feature>
<keyword evidence="3" id="KW-1185">Reference proteome</keyword>
<feature type="region of interest" description="Disordered" evidence="1">
    <location>
        <begin position="22"/>
        <end position="49"/>
    </location>
</feature>
<dbReference type="PANTHER" id="PTHR34536:SF6">
    <property type="entry name" value="DENTIN SIALOPHOSPHOPROTEIN-LIKE PROTEIN"/>
    <property type="match status" value="1"/>
</dbReference>
<evidence type="ECO:0000313" key="3">
    <source>
        <dbReference type="Proteomes" id="UP000596660"/>
    </source>
</evidence>
<feature type="compositionally biased region" description="Basic and acidic residues" evidence="1">
    <location>
        <begin position="299"/>
        <end position="317"/>
    </location>
</feature>
<dbReference type="OMA" id="LRESHCW"/>
<feature type="compositionally biased region" description="Basic and acidic residues" evidence="1">
    <location>
        <begin position="895"/>
        <end position="905"/>
    </location>
</feature>
<name>A0A803MKR2_CHEQI</name>
<feature type="compositionally biased region" description="Basic and acidic residues" evidence="1">
    <location>
        <begin position="1107"/>
        <end position="1117"/>
    </location>
</feature>
<feature type="region of interest" description="Disordered" evidence="1">
    <location>
        <begin position="1060"/>
        <end position="1240"/>
    </location>
</feature>
<sequence length="1354" mass="149383">MTTVGPELTSFIDPSLTWKTVSKGRNTSRRSRRSVSKNMKMVHEHEKRSPKRLNKLQCSETEKSNAMIHGRRFPGNMEHIPIKKRRLFLRSASPPLQSPNCLEDSEDLVGDHCTADQLTCSDVTTESPIMGVSFSEGSKSRNFDCDGNIDEKGVNSLNNDARGLGEDFSGIAILAAAACSDRLDYSTDDAGKCLSQMGLLNREKNESLVSAPDLKENIPSIQAPDFPGKDIKDVEGASVVGLPIDGIQVVSVSNDADDLGMSPIKEFQKAEQNDSVVSTALKKENIESLGLPASIRSDAAQENKDVDSPHEVADKTAKNSGATRDCRFHWDLNTVMDEWGNPLDDTDTDFASSTQVVEVTPMNTMESQIFEDAGGSEAKRFEIENVDVDGLEAKKFEATVSGDRVTFQAEVCVEPESRALPDNAGSTSVSTSVSRMGHCSDVSSGFVTSILKQKNSLSDVNNHVVESSVCVTVSEIQPKVVNEGATIDHSLSLGLNGTKALASEENIGAGSENLNEVAEEMQTVKSEEHEIGLFLAPLSGKALSVGKGADCNLIEESNIKNVVDENDRNVENVTCQSTANQSLGSKCEIATLYASDKAEVSCRVNDLNCPPKQNSLADSEVKHEESVGRSLESQPSSSENLMVESENLSVSHCPSNSVDRFATSMSMGDDQAINAVSAKEIEEKPTVTDVSGTDPLNNHGSEALVPKILDPCVAVDPCSKPTSGHVGGHGLHVSNEDLSQVTENAGTVTELEGGYDSHLEDGELRESHCWEDNEGEDGETEHVDYDSDNRDDFVFYEAANDSVQLSGEVLVGESEKQSYRSDNFSSADEQPKLDKRVEENCSVRIQGCLSTVDAVEAVCPKRDSALKACSAANNNSEKGEMDNKDCRSSIEADSVGKEFDCDPPRNARGASASGRDLQFSDRGADSMRRSRSSNFDCIHHTDGPDGSLNRSQQPPMRMGRFGGRSWNPELKSTVANSASEDDGERIIRASGDTPFRGRRPRIINTSRSGYHIMRRGSPGERGNDFGMGMIKAREFSPDNNPRSRFGRFNGINRGFREGGYRRPGVYEGPKSGGGGPMLNRFGKRDRSFSPVGGDRFHRKSRSRSRTRSPDFRSEARMGRGRLPYQQATHAGEHMRERSPVRVFNPNQRFDAIGSPGRMRSDDCMRPTMRPMRFHDTTSGRAHDFEESDDFRRKPLLMRNNRRSRSRSRSCSPNFRSDTRMGSMRVPYQPSGDHIRDRRSPPVRVFRPNQRRKPRNIFERIHPGRHYDVEGGDVRRFQYDSEEGAPPPTQNFRRHDNYGRAGERRPVEFRGPREERGNVRYNNNNNSDRMLYSGPKQFGGMRDYAEDGIPRRPRP</sequence>
<accession>A0A803MKR2</accession>
<feature type="compositionally biased region" description="Basic residues" evidence="1">
    <location>
        <begin position="26"/>
        <end position="35"/>
    </location>
</feature>
<feature type="region of interest" description="Disordered" evidence="1">
    <location>
        <begin position="613"/>
        <end position="639"/>
    </location>
</feature>
<feature type="compositionally biased region" description="Basic and acidic residues" evidence="1">
    <location>
        <begin position="1292"/>
        <end position="1317"/>
    </location>
</feature>
<dbReference type="PANTHER" id="PTHR34536">
    <property type="entry name" value="DENTIN SIALOPHOSPHOPROTEIN-LIKE PROTEIN"/>
    <property type="match status" value="1"/>
</dbReference>
<organism evidence="2 3">
    <name type="scientific">Chenopodium quinoa</name>
    <name type="common">Quinoa</name>
    <dbReference type="NCBI Taxonomy" id="63459"/>
    <lineage>
        <taxon>Eukaryota</taxon>
        <taxon>Viridiplantae</taxon>
        <taxon>Streptophyta</taxon>
        <taxon>Embryophyta</taxon>
        <taxon>Tracheophyta</taxon>
        <taxon>Spermatophyta</taxon>
        <taxon>Magnoliopsida</taxon>
        <taxon>eudicotyledons</taxon>
        <taxon>Gunneridae</taxon>
        <taxon>Pentapetalae</taxon>
        <taxon>Caryophyllales</taxon>
        <taxon>Chenopodiaceae</taxon>
        <taxon>Chenopodioideae</taxon>
        <taxon>Atripliceae</taxon>
        <taxon>Chenopodium</taxon>
    </lineage>
</organism>
<feature type="compositionally biased region" description="Basic and acidic residues" evidence="1">
    <location>
        <begin position="1130"/>
        <end position="1139"/>
    </location>
</feature>
<feature type="compositionally biased region" description="Basic and acidic residues" evidence="1">
    <location>
        <begin position="1172"/>
        <end position="1192"/>
    </location>
</feature>
<feature type="compositionally biased region" description="Basic and acidic residues" evidence="1">
    <location>
        <begin position="918"/>
        <end position="928"/>
    </location>
</feature>
<feature type="compositionally biased region" description="Basic and acidic residues" evidence="1">
    <location>
        <begin position="1342"/>
        <end position="1354"/>
    </location>
</feature>